<accession>A0A0J0XYS4</accession>
<proteinExistence type="predicted"/>
<dbReference type="RefSeq" id="XP_018282689.1">
    <property type="nucleotide sequence ID" value="XM_018421758.1"/>
</dbReference>
<dbReference type="AlphaFoldDB" id="A0A0J0XYS4"/>
<evidence type="ECO:0000313" key="2">
    <source>
        <dbReference type="Proteomes" id="UP000053611"/>
    </source>
</evidence>
<evidence type="ECO:0000313" key="1">
    <source>
        <dbReference type="EMBL" id="KLT46198.1"/>
    </source>
</evidence>
<reference evidence="1 2" key="1">
    <citation type="submission" date="2015-03" db="EMBL/GenBank/DDBJ databases">
        <title>Genomics and transcriptomics of the oil-accumulating basidiomycete yeast T. oleaginosus allow insights into substrate utilization and the diverse evolutionary trajectories of mating systems in fungi.</title>
        <authorList>
            <consortium name="DOE Joint Genome Institute"/>
            <person name="Kourist R."/>
            <person name="Kracht O."/>
            <person name="Bracharz F."/>
            <person name="Lipzen A."/>
            <person name="Nolan M."/>
            <person name="Ohm R."/>
            <person name="Grigoriev I."/>
            <person name="Sun S."/>
            <person name="Heitman J."/>
            <person name="Bruck T."/>
            <person name="Nowrousian M."/>
        </authorList>
    </citation>
    <scope>NUCLEOTIDE SEQUENCE [LARGE SCALE GENOMIC DNA]</scope>
    <source>
        <strain evidence="1 2">IBC0246</strain>
    </source>
</reference>
<dbReference type="GeneID" id="28982361"/>
<protein>
    <submittedName>
        <fullName evidence="1">Uncharacterized protein</fullName>
    </submittedName>
</protein>
<keyword evidence="2" id="KW-1185">Reference proteome</keyword>
<gene>
    <name evidence="1" type="ORF">CC85DRAFT_281851</name>
</gene>
<dbReference type="Proteomes" id="UP000053611">
    <property type="component" value="Unassembled WGS sequence"/>
</dbReference>
<organism evidence="1 2">
    <name type="scientific">Cutaneotrichosporon oleaginosum</name>
    <dbReference type="NCBI Taxonomy" id="879819"/>
    <lineage>
        <taxon>Eukaryota</taxon>
        <taxon>Fungi</taxon>
        <taxon>Dikarya</taxon>
        <taxon>Basidiomycota</taxon>
        <taxon>Agaricomycotina</taxon>
        <taxon>Tremellomycetes</taxon>
        <taxon>Trichosporonales</taxon>
        <taxon>Trichosporonaceae</taxon>
        <taxon>Cutaneotrichosporon</taxon>
    </lineage>
</organism>
<dbReference type="EMBL" id="KQ087178">
    <property type="protein sequence ID" value="KLT46198.1"/>
    <property type="molecule type" value="Genomic_DNA"/>
</dbReference>
<sequence length="54" mass="5753">MPLLMRFPGAALIHHSSIHVPGISDLGIGLVRLPTTQPDMPTCPAPPKLCVKVQ</sequence>
<name>A0A0J0XYS4_9TREE</name>